<dbReference type="PANTHER" id="PTHR48106:SF8">
    <property type="entry name" value="OS02G0805600 PROTEIN"/>
    <property type="match status" value="1"/>
</dbReference>
<dbReference type="CDD" id="cd05276">
    <property type="entry name" value="p53_inducible_oxidoreductase"/>
    <property type="match status" value="1"/>
</dbReference>
<dbReference type="SMART" id="SM00829">
    <property type="entry name" value="PKS_ER"/>
    <property type="match status" value="1"/>
</dbReference>
<dbReference type="InterPro" id="IPR011032">
    <property type="entry name" value="GroES-like_sf"/>
</dbReference>
<keyword evidence="1" id="KW-0521">NADP</keyword>
<evidence type="ECO:0000313" key="5">
    <source>
        <dbReference type="Proteomes" id="UP000237983"/>
    </source>
</evidence>
<name>A0A2T0V3C6_9MICO</name>
<comment type="caution">
    <text evidence="4">The sequence shown here is derived from an EMBL/GenBank/DDBJ whole genome shotgun (WGS) entry which is preliminary data.</text>
</comment>
<dbReference type="GO" id="GO:0016651">
    <property type="term" value="F:oxidoreductase activity, acting on NAD(P)H"/>
    <property type="evidence" value="ECO:0007669"/>
    <property type="project" value="TreeGrafter"/>
</dbReference>
<evidence type="ECO:0000256" key="1">
    <source>
        <dbReference type="ARBA" id="ARBA00022857"/>
    </source>
</evidence>
<dbReference type="Pfam" id="PF00107">
    <property type="entry name" value="ADH_zinc_N"/>
    <property type="match status" value="1"/>
</dbReference>
<dbReference type="PANTHER" id="PTHR48106">
    <property type="entry name" value="QUINONE OXIDOREDUCTASE PIG3-RELATED"/>
    <property type="match status" value="1"/>
</dbReference>
<dbReference type="OrthoDB" id="3175656at2"/>
<keyword evidence="5" id="KW-1185">Reference proteome</keyword>
<keyword evidence="2" id="KW-0560">Oxidoreductase</keyword>
<dbReference type="Gene3D" id="3.40.50.720">
    <property type="entry name" value="NAD(P)-binding Rossmann-like Domain"/>
    <property type="match status" value="1"/>
</dbReference>
<dbReference type="Pfam" id="PF08240">
    <property type="entry name" value="ADH_N"/>
    <property type="match status" value="1"/>
</dbReference>
<dbReference type="SUPFAM" id="SSF51735">
    <property type="entry name" value="NAD(P)-binding Rossmann-fold domains"/>
    <property type="match status" value="1"/>
</dbReference>
<dbReference type="InterPro" id="IPR013154">
    <property type="entry name" value="ADH-like_N"/>
</dbReference>
<sequence>MHAITFTHPGGPEVLEWTVATHPAPTSTDVVIDVHATGVNNADLLQRAGKYPVPPGASPILGLECAGVISWVGGDVTEWAIGDRVCALLSGGAYAQQVVVSQDLVLPVPRGLDAVDAAALPEAACTVYSNLAMVANLTRGMTLLQHGGASGIGTFAIQWAKAVGARVVTTAGSVGKLERCLELGADVLVNYRTQDFVAETRNASGGRGADVILDIVGAAYLDRNLHALAPDGHLVVIGSAGDDTDAPLNLRLMMGKRARISGTTLRGRPHEQKAAIVREVRANVWPMIEDGRIVPVIDTVVSLKQAARAHELLEAGHTVGKVVLAAPLN</sequence>
<dbReference type="InterPro" id="IPR020843">
    <property type="entry name" value="ER"/>
</dbReference>
<gene>
    <name evidence="4" type="ORF">B0I08_11271</name>
</gene>
<accession>A0A2T0V3C6</accession>
<dbReference type="EMBL" id="PVTL01000012">
    <property type="protein sequence ID" value="PRY64686.1"/>
    <property type="molecule type" value="Genomic_DNA"/>
</dbReference>
<protein>
    <submittedName>
        <fullName evidence="4">NADPH2:quinone reductase</fullName>
    </submittedName>
</protein>
<reference evidence="4 5" key="1">
    <citation type="submission" date="2018-03" db="EMBL/GenBank/DDBJ databases">
        <title>Genomic Encyclopedia of Type Strains, Phase III (KMG-III): the genomes of soil and plant-associated and newly described type strains.</title>
        <authorList>
            <person name="Whitman W."/>
        </authorList>
    </citation>
    <scope>NUCLEOTIDE SEQUENCE [LARGE SCALE GENOMIC DNA]</scope>
    <source>
        <strain evidence="4 5">CGMCC 1.12484</strain>
    </source>
</reference>
<proteinExistence type="predicted"/>
<dbReference type="Gene3D" id="3.90.180.10">
    <property type="entry name" value="Medium-chain alcohol dehydrogenases, catalytic domain"/>
    <property type="match status" value="1"/>
</dbReference>
<evidence type="ECO:0000259" key="3">
    <source>
        <dbReference type="SMART" id="SM00829"/>
    </source>
</evidence>
<feature type="domain" description="Enoyl reductase (ER)" evidence="3">
    <location>
        <begin position="10"/>
        <end position="324"/>
    </location>
</feature>
<dbReference type="InterPro" id="IPR013149">
    <property type="entry name" value="ADH-like_C"/>
</dbReference>
<dbReference type="SUPFAM" id="SSF50129">
    <property type="entry name" value="GroES-like"/>
    <property type="match status" value="1"/>
</dbReference>
<dbReference type="InterPro" id="IPR014189">
    <property type="entry name" value="Quinone_OxRdtase_PIG3"/>
</dbReference>
<organism evidence="4 5">
    <name type="scientific">Glaciihabitans tibetensis</name>
    <dbReference type="NCBI Taxonomy" id="1266600"/>
    <lineage>
        <taxon>Bacteria</taxon>
        <taxon>Bacillati</taxon>
        <taxon>Actinomycetota</taxon>
        <taxon>Actinomycetes</taxon>
        <taxon>Micrococcales</taxon>
        <taxon>Microbacteriaceae</taxon>
        <taxon>Glaciihabitans</taxon>
    </lineage>
</organism>
<dbReference type="AlphaFoldDB" id="A0A2T0V3C6"/>
<evidence type="ECO:0000313" key="4">
    <source>
        <dbReference type="EMBL" id="PRY64686.1"/>
    </source>
</evidence>
<evidence type="ECO:0000256" key="2">
    <source>
        <dbReference type="ARBA" id="ARBA00023002"/>
    </source>
</evidence>
<dbReference type="NCBIfam" id="TIGR02824">
    <property type="entry name" value="quinone_pig3"/>
    <property type="match status" value="1"/>
</dbReference>
<dbReference type="Proteomes" id="UP000237983">
    <property type="component" value="Unassembled WGS sequence"/>
</dbReference>
<dbReference type="InterPro" id="IPR036291">
    <property type="entry name" value="NAD(P)-bd_dom_sf"/>
</dbReference>
<dbReference type="GO" id="GO:0070402">
    <property type="term" value="F:NADPH binding"/>
    <property type="evidence" value="ECO:0007669"/>
    <property type="project" value="TreeGrafter"/>
</dbReference>